<sequence>MTILCTRTTTIMVPYKPRAGEVQRVKVDGTVESCTQARRDRPEPEHLQFEEPEPGLFRRCRQAYQHDNWGEPTHPLPMWVVFELWYEES</sequence>
<dbReference type="AlphaFoldDB" id="C3PI77"/>
<accession>C3PI77</accession>
<dbReference type="RefSeq" id="WP_010191101.1">
    <property type="nucleotide sequence ID" value="NC_012590.1"/>
</dbReference>
<organism evidence="1 2">
    <name type="scientific">Corynebacterium aurimucosum (strain ATCC 700975 / DSM 44827 / CIP 107346 / CN-1)</name>
    <name type="common">Corynebacterium nigricans</name>
    <dbReference type="NCBI Taxonomy" id="548476"/>
    <lineage>
        <taxon>Bacteria</taxon>
        <taxon>Bacillati</taxon>
        <taxon>Actinomycetota</taxon>
        <taxon>Actinomycetes</taxon>
        <taxon>Mycobacteriales</taxon>
        <taxon>Corynebacteriaceae</taxon>
        <taxon>Corynebacterium</taxon>
    </lineage>
</organism>
<proteinExistence type="predicted"/>
<dbReference type="STRING" id="548476.cauri_1938"/>
<dbReference type="Proteomes" id="UP000002077">
    <property type="component" value="Chromosome"/>
</dbReference>
<reference evidence="1 2" key="1">
    <citation type="journal article" date="2010" name="BMC Genomics">
        <title>Complete genome sequence and lifestyle of black-pigmented Corynebacterium aurimucosum ATCC 700975 (formerly C. nigricans CN-1) isolated from a vaginal swab of a woman with spontaneous abortion.</title>
        <authorList>
            <person name="Trost E."/>
            <person name="Gotker S."/>
            <person name="Schneider J."/>
            <person name="Schneiker-Bekel S."/>
            <person name="Szczepanowski R."/>
            <person name="Tilker A."/>
            <person name="Viehoever P."/>
            <person name="Arnold W."/>
            <person name="Bekel T."/>
            <person name="Blom J."/>
            <person name="Gartemann K.H."/>
            <person name="Linke B."/>
            <person name="Goesmann A."/>
            <person name="Puhler A."/>
            <person name="Shukla S.K."/>
            <person name="Tauch A."/>
        </authorList>
    </citation>
    <scope>NUCLEOTIDE SEQUENCE [LARGE SCALE GENOMIC DNA]</scope>
    <source>
        <strain evidence="2">ATCC 700975 / DSM 44827 / CIP 107346 / CN-1</strain>
    </source>
</reference>
<dbReference type="HOGENOM" id="CLU_2449563_0_0_11"/>
<gene>
    <name evidence="1" type="ordered locus">cauri_1938</name>
</gene>
<evidence type="ECO:0000313" key="2">
    <source>
        <dbReference type="Proteomes" id="UP000002077"/>
    </source>
</evidence>
<evidence type="ECO:0000313" key="1">
    <source>
        <dbReference type="EMBL" id="ACP33531.1"/>
    </source>
</evidence>
<dbReference type="EMBL" id="CP001601">
    <property type="protein sequence ID" value="ACP33531.1"/>
    <property type="molecule type" value="Genomic_DNA"/>
</dbReference>
<name>C3PI77_CORA7</name>
<protein>
    <submittedName>
        <fullName evidence="1">Uncharacterized protein</fullName>
    </submittedName>
</protein>
<dbReference type="KEGG" id="car:cauri_1938"/>
<dbReference type="GeneID" id="31924576"/>
<keyword evidence="2" id="KW-1185">Reference proteome</keyword>